<name>A0ACB7WYZ0_9ERIC</name>
<gene>
    <name evidence="1" type="ORF">Vadar_008379</name>
</gene>
<organism evidence="1 2">
    <name type="scientific">Vaccinium darrowii</name>
    <dbReference type="NCBI Taxonomy" id="229202"/>
    <lineage>
        <taxon>Eukaryota</taxon>
        <taxon>Viridiplantae</taxon>
        <taxon>Streptophyta</taxon>
        <taxon>Embryophyta</taxon>
        <taxon>Tracheophyta</taxon>
        <taxon>Spermatophyta</taxon>
        <taxon>Magnoliopsida</taxon>
        <taxon>eudicotyledons</taxon>
        <taxon>Gunneridae</taxon>
        <taxon>Pentapetalae</taxon>
        <taxon>asterids</taxon>
        <taxon>Ericales</taxon>
        <taxon>Ericaceae</taxon>
        <taxon>Vaccinioideae</taxon>
        <taxon>Vaccinieae</taxon>
        <taxon>Vaccinium</taxon>
    </lineage>
</organism>
<proteinExistence type="predicted"/>
<comment type="caution">
    <text evidence="1">The sequence shown here is derived from an EMBL/GenBank/DDBJ whole genome shotgun (WGS) entry which is preliminary data.</text>
</comment>
<keyword evidence="2" id="KW-1185">Reference proteome</keyword>
<sequence>MEDEEKERRKEKRSEEEEEKERVDQKENRRREGEGERGEERSPGGGGEAAPPPPPPPPPPRQRRQQDLVLIGLERDRGCGVDLRIKRSCYCEIPRCCPSSVVNIMRRCWDANPEKSPEMDEVVKLLEAIDTSKDGGMLPNDQANECFCFCLARGP</sequence>
<protein>
    <submittedName>
        <fullName evidence="1">Uncharacterized protein</fullName>
    </submittedName>
</protein>
<dbReference type="Proteomes" id="UP000828048">
    <property type="component" value="Chromosome 2"/>
</dbReference>
<evidence type="ECO:0000313" key="1">
    <source>
        <dbReference type="EMBL" id="KAH7833644.1"/>
    </source>
</evidence>
<reference evidence="1 2" key="1">
    <citation type="journal article" date="2021" name="Hortic Res">
        <title>High-quality reference genome and annotation aids understanding of berry development for evergreen blueberry (Vaccinium darrowii).</title>
        <authorList>
            <person name="Yu J."/>
            <person name="Hulse-Kemp A.M."/>
            <person name="Babiker E."/>
            <person name="Staton M."/>
        </authorList>
    </citation>
    <scope>NUCLEOTIDE SEQUENCE [LARGE SCALE GENOMIC DNA]</scope>
    <source>
        <strain evidence="2">cv. NJ 8807/NJ 8810</strain>
        <tissue evidence="1">Young leaf</tissue>
    </source>
</reference>
<dbReference type="EMBL" id="CM037152">
    <property type="protein sequence ID" value="KAH7833644.1"/>
    <property type="molecule type" value="Genomic_DNA"/>
</dbReference>
<evidence type="ECO:0000313" key="2">
    <source>
        <dbReference type="Proteomes" id="UP000828048"/>
    </source>
</evidence>
<accession>A0ACB7WYZ0</accession>